<dbReference type="Proteomes" id="UP000509771">
    <property type="component" value="Chromosome"/>
</dbReference>
<dbReference type="EMBL" id="CP026993">
    <property type="protein sequence ID" value="QLH02529.1"/>
    <property type="molecule type" value="Genomic_DNA"/>
</dbReference>
<name>A0A7D5M2W8_9ARCH</name>
<evidence type="ECO:0000313" key="2">
    <source>
        <dbReference type="Proteomes" id="UP000509771"/>
    </source>
</evidence>
<organism evidence="1 2">
    <name type="scientific">Nitrosopumilus cobalaminigenes</name>
    <dbReference type="NCBI Taxonomy" id="1470066"/>
    <lineage>
        <taxon>Archaea</taxon>
        <taxon>Nitrososphaerota</taxon>
        <taxon>Nitrososphaeria</taxon>
        <taxon>Nitrosopumilales</taxon>
        <taxon>Nitrosopumilaceae</taxon>
        <taxon>Nitrosopumilus</taxon>
    </lineage>
</organism>
<evidence type="ECO:0000313" key="1">
    <source>
        <dbReference type="EMBL" id="QLH02529.1"/>
    </source>
</evidence>
<dbReference type="GeneID" id="56058873"/>
<dbReference type="AlphaFoldDB" id="A0A7D5M2W8"/>
<protein>
    <submittedName>
        <fullName evidence="1">Uncharacterized protein</fullName>
    </submittedName>
</protein>
<sequence>MRNDERFEIQRAFDLLPHVVGASWTAVWFRMKGIKKPTREEFREKTIEYLQLVEPVFGSYPKEEEFTEINKYIEFRKKEEYEKIRTGENTEIETRYDRYVDYG</sequence>
<dbReference type="OrthoDB" id="6477at2157"/>
<dbReference type="RefSeq" id="WP_179361364.1">
    <property type="nucleotide sequence ID" value="NZ_CP026993.1"/>
</dbReference>
<keyword evidence="2" id="KW-1185">Reference proteome</keyword>
<gene>
    <name evidence="1" type="ORF">C5F47_02590</name>
</gene>
<reference evidence="1 2" key="1">
    <citation type="submission" date="2018-02" db="EMBL/GenBank/DDBJ databases">
        <title>Complete genome of Nitrosopumilus cobalaminigenes HCA1.</title>
        <authorList>
            <person name="Qin W."/>
            <person name="Zheng Y."/>
            <person name="Stahl D.A."/>
        </authorList>
    </citation>
    <scope>NUCLEOTIDE SEQUENCE [LARGE SCALE GENOMIC DNA]</scope>
    <source>
        <strain evidence="1 2">HCA1</strain>
    </source>
</reference>
<dbReference type="KEGG" id="ncl:C5F47_02590"/>
<accession>A0A7D5M2W8</accession>
<proteinExistence type="predicted"/>